<protein>
    <recommendedName>
        <fullName evidence="4">Secreted protein</fullName>
    </recommendedName>
</protein>
<evidence type="ECO:0008006" key="4">
    <source>
        <dbReference type="Google" id="ProtNLM"/>
    </source>
</evidence>
<sequence>MKAPISAATQCLAVVVASSFAPSALPATFLPPHPGHYHVGNRDAPPPPSSRRNSASSPITRFGEERRHRRRRRRRRRSSSTSTFPPSSLGIIAHRTGPTRLSLRRRRL</sequence>
<evidence type="ECO:0000313" key="3">
    <source>
        <dbReference type="Proteomes" id="UP001530377"/>
    </source>
</evidence>
<evidence type="ECO:0000313" key="2">
    <source>
        <dbReference type="EMBL" id="KAL3807130.1"/>
    </source>
</evidence>
<name>A0ABD3R2D3_9STRA</name>
<accession>A0ABD3R2D3</accession>
<dbReference type="EMBL" id="JALLPB020000670">
    <property type="protein sequence ID" value="KAL3807130.1"/>
    <property type="molecule type" value="Genomic_DNA"/>
</dbReference>
<organism evidence="2 3">
    <name type="scientific">Cyclostephanos tholiformis</name>
    <dbReference type="NCBI Taxonomy" id="382380"/>
    <lineage>
        <taxon>Eukaryota</taxon>
        <taxon>Sar</taxon>
        <taxon>Stramenopiles</taxon>
        <taxon>Ochrophyta</taxon>
        <taxon>Bacillariophyta</taxon>
        <taxon>Coscinodiscophyceae</taxon>
        <taxon>Thalassiosirophycidae</taxon>
        <taxon>Stephanodiscales</taxon>
        <taxon>Stephanodiscaceae</taxon>
        <taxon>Cyclostephanos</taxon>
    </lineage>
</organism>
<dbReference type="Proteomes" id="UP001530377">
    <property type="component" value="Unassembled WGS sequence"/>
</dbReference>
<proteinExistence type="predicted"/>
<evidence type="ECO:0000256" key="1">
    <source>
        <dbReference type="SAM" id="MobiDB-lite"/>
    </source>
</evidence>
<comment type="caution">
    <text evidence="2">The sequence shown here is derived from an EMBL/GenBank/DDBJ whole genome shotgun (WGS) entry which is preliminary data.</text>
</comment>
<reference evidence="2 3" key="1">
    <citation type="submission" date="2024-10" db="EMBL/GenBank/DDBJ databases">
        <title>Updated reference genomes for cyclostephanoid diatoms.</title>
        <authorList>
            <person name="Roberts W.R."/>
            <person name="Alverson A.J."/>
        </authorList>
    </citation>
    <scope>NUCLEOTIDE SEQUENCE [LARGE SCALE GENOMIC DNA]</scope>
    <source>
        <strain evidence="2 3">AJA228-03</strain>
    </source>
</reference>
<feature type="compositionally biased region" description="Basic residues" evidence="1">
    <location>
        <begin position="67"/>
        <end position="78"/>
    </location>
</feature>
<gene>
    <name evidence="2" type="ORF">ACHAXA_010181</name>
</gene>
<feature type="region of interest" description="Disordered" evidence="1">
    <location>
        <begin position="25"/>
        <end position="108"/>
    </location>
</feature>
<feature type="compositionally biased region" description="Low complexity" evidence="1">
    <location>
        <begin position="79"/>
        <end position="88"/>
    </location>
</feature>
<dbReference type="AlphaFoldDB" id="A0ABD3R2D3"/>
<keyword evidence="3" id="KW-1185">Reference proteome</keyword>